<dbReference type="GO" id="GO:0071949">
    <property type="term" value="F:FAD binding"/>
    <property type="evidence" value="ECO:0007669"/>
    <property type="project" value="InterPro"/>
</dbReference>
<dbReference type="Gene3D" id="3.50.50.60">
    <property type="entry name" value="FAD/NAD(P)-binding domain"/>
    <property type="match status" value="1"/>
</dbReference>
<comment type="caution">
    <text evidence="2">The sequence shown here is derived from an EMBL/GenBank/DDBJ whole genome shotgun (WGS) entry which is preliminary data.</text>
</comment>
<feature type="domain" description="FAD-binding" evidence="1">
    <location>
        <begin position="19"/>
        <end position="187"/>
    </location>
</feature>
<evidence type="ECO:0000313" key="3">
    <source>
        <dbReference type="Proteomes" id="UP000737555"/>
    </source>
</evidence>
<dbReference type="EMBL" id="JABMJE010000022">
    <property type="protein sequence ID" value="NQS77610.1"/>
    <property type="molecule type" value="Genomic_DNA"/>
</dbReference>
<dbReference type="Proteomes" id="UP000737555">
    <property type="component" value="Unassembled WGS sequence"/>
</dbReference>
<dbReference type="PRINTS" id="PR00420">
    <property type="entry name" value="RNGMNOXGNASE"/>
</dbReference>
<dbReference type="Pfam" id="PF01494">
    <property type="entry name" value="FAD_binding_3"/>
    <property type="match status" value="1"/>
</dbReference>
<evidence type="ECO:0000313" key="2">
    <source>
        <dbReference type="EMBL" id="NQS77610.1"/>
    </source>
</evidence>
<organism evidence="2 3">
    <name type="scientific">Methanoculleus bourgensis</name>
    <dbReference type="NCBI Taxonomy" id="83986"/>
    <lineage>
        <taxon>Archaea</taxon>
        <taxon>Methanobacteriati</taxon>
        <taxon>Methanobacteriota</taxon>
        <taxon>Stenosarchaea group</taxon>
        <taxon>Methanomicrobia</taxon>
        <taxon>Methanomicrobiales</taxon>
        <taxon>Methanomicrobiaceae</taxon>
        <taxon>Methanoculleus</taxon>
    </lineage>
</organism>
<dbReference type="InterPro" id="IPR002938">
    <property type="entry name" value="FAD-bd"/>
</dbReference>
<dbReference type="GO" id="GO:0016628">
    <property type="term" value="F:oxidoreductase activity, acting on the CH-CH group of donors, NAD or NADP as acceptor"/>
    <property type="evidence" value="ECO:0007669"/>
    <property type="project" value="InterPro"/>
</dbReference>
<dbReference type="AlphaFoldDB" id="A0A8T7H4T6"/>
<gene>
    <name evidence="2" type="ORF">HQQ74_02630</name>
</gene>
<reference evidence="2" key="1">
    <citation type="submission" date="2020-05" db="EMBL/GenBank/DDBJ databases">
        <title>The first insight into the ecology of ammonia-tolerant syntrophic propionate oxidizing bacteria.</title>
        <authorList>
            <person name="Singh A."/>
            <person name="Schnurer A."/>
            <person name="Westerholm M."/>
        </authorList>
    </citation>
    <scope>NUCLEOTIDE SEQUENCE</scope>
    <source>
        <strain evidence="2">MAG54</strain>
    </source>
</reference>
<accession>A0A8T7H4T6</accession>
<dbReference type="PANTHER" id="PTHR42685:SF22">
    <property type="entry name" value="CONDITIONED MEDIUM FACTOR RECEPTOR 1"/>
    <property type="match status" value="1"/>
</dbReference>
<name>A0A8T7H4T6_9EURY</name>
<dbReference type="NCBIfam" id="TIGR02032">
    <property type="entry name" value="GG-red-SF"/>
    <property type="match status" value="1"/>
</dbReference>
<sequence length="416" mass="45591">MVCAGLCQPRGKKMVNRPDYDVVVVGGGPAGSTAAYLLGGFGHRVALLEKQRYPRDKVCGGCLSQKSVRFLDRVFSAPVPALRQEGLIDFTGTAYALYIGSNHALAGDLAEPFYFTRRERYDAYLSRRAAEAGAEVHDGVEVTAVDHAGRTVTTSEGDRYSAPVLIGADGIHSRVRRSFPESVVDHERWQKNLGLALELVIPRDELRAPTGGGGPVRLEDDLATPHLFFAACRWGYGWVFPNRDAIVVGIGGLYRKNTKSLRDRFGEFLDAIGLSAFSDQKPMGFPLPFGNYIPSPVHEGALLVGDAGGFASPILGEGIFYAHRTAELAAHTIHRHLTTGAPLAETYTGLLRRRLIPELRAETALRDFLYGCLDARMRIPLEVFMKTTSARVIDAVQGFRSFLGFQQDDELHTAVW</sequence>
<dbReference type="InterPro" id="IPR011777">
    <property type="entry name" value="Geranylgeranyl_Rdtase_fam"/>
</dbReference>
<protein>
    <submittedName>
        <fullName evidence="2">Geranylgeranyl reductase family protein</fullName>
    </submittedName>
</protein>
<dbReference type="InterPro" id="IPR050407">
    <property type="entry name" value="Geranylgeranyl_reductase"/>
</dbReference>
<evidence type="ECO:0000259" key="1">
    <source>
        <dbReference type="Pfam" id="PF01494"/>
    </source>
</evidence>
<dbReference type="SUPFAM" id="SSF51905">
    <property type="entry name" value="FAD/NAD(P)-binding domain"/>
    <property type="match status" value="1"/>
</dbReference>
<proteinExistence type="predicted"/>
<dbReference type="PANTHER" id="PTHR42685">
    <property type="entry name" value="GERANYLGERANYL DIPHOSPHATE REDUCTASE"/>
    <property type="match status" value="1"/>
</dbReference>
<dbReference type="InterPro" id="IPR036188">
    <property type="entry name" value="FAD/NAD-bd_sf"/>
</dbReference>